<accession>A0AAW2FUL7</accession>
<dbReference type="Proteomes" id="UP001430953">
    <property type="component" value="Unassembled WGS sequence"/>
</dbReference>
<feature type="signal peptide" evidence="1">
    <location>
        <begin position="1"/>
        <end position="17"/>
    </location>
</feature>
<gene>
    <name evidence="2" type="ORF">PUN28_009598</name>
</gene>
<keyword evidence="1" id="KW-0732">Signal</keyword>
<evidence type="ECO:0000313" key="2">
    <source>
        <dbReference type="EMBL" id="KAL0119093.1"/>
    </source>
</evidence>
<evidence type="ECO:0000313" key="3">
    <source>
        <dbReference type="Proteomes" id="UP001430953"/>
    </source>
</evidence>
<reference evidence="2 3" key="1">
    <citation type="submission" date="2023-03" db="EMBL/GenBank/DDBJ databases">
        <title>High recombination rates correlate with genetic variation in Cardiocondyla obscurior ants.</title>
        <authorList>
            <person name="Errbii M."/>
        </authorList>
    </citation>
    <scope>NUCLEOTIDE SEQUENCE [LARGE SCALE GENOMIC DNA]</scope>
    <source>
        <strain evidence="2">Alpha-2009</strain>
        <tissue evidence="2">Whole body</tissue>
    </source>
</reference>
<name>A0AAW2FUL7_9HYME</name>
<keyword evidence="3" id="KW-1185">Reference proteome</keyword>
<protein>
    <recommendedName>
        <fullName evidence="4">Secreted protein</fullName>
    </recommendedName>
</protein>
<feature type="chain" id="PRO_5043979933" description="Secreted protein" evidence="1">
    <location>
        <begin position="18"/>
        <end position="102"/>
    </location>
</feature>
<comment type="caution">
    <text evidence="2">The sequence shown here is derived from an EMBL/GenBank/DDBJ whole genome shotgun (WGS) entry which is preliminary data.</text>
</comment>
<evidence type="ECO:0000256" key="1">
    <source>
        <dbReference type="SAM" id="SignalP"/>
    </source>
</evidence>
<sequence>MRLLLMALVKMIRVIYSGFYSRNMQSSSAVVWIYPPPPPSPPPVQVVSRGPSGKFIRIIILRGTNAIEQNGTGSASMHVNDSTPCVPCVPRRLYNRVDTNGL</sequence>
<organism evidence="2 3">
    <name type="scientific">Cardiocondyla obscurior</name>
    <dbReference type="NCBI Taxonomy" id="286306"/>
    <lineage>
        <taxon>Eukaryota</taxon>
        <taxon>Metazoa</taxon>
        <taxon>Ecdysozoa</taxon>
        <taxon>Arthropoda</taxon>
        <taxon>Hexapoda</taxon>
        <taxon>Insecta</taxon>
        <taxon>Pterygota</taxon>
        <taxon>Neoptera</taxon>
        <taxon>Endopterygota</taxon>
        <taxon>Hymenoptera</taxon>
        <taxon>Apocrita</taxon>
        <taxon>Aculeata</taxon>
        <taxon>Formicoidea</taxon>
        <taxon>Formicidae</taxon>
        <taxon>Myrmicinae</taxon>
        <taxon>Cardiocondyla</taxon>
    </lineage>
</organism>
<dbReference type="EMBL" id="JADYXP020000008">
    <property type="protein sequence ID" value="KAL0119093.1"/>
    <property type="molecule type" value="Genomic_DNA"/>
</dbReference>
<dbReference type="AlphaFoldDB" id="A0AAW2FUL7"/>
<evidence type="ECO:0008006" key="4">
    <source>
        <dbReference type="Google" id="ProtNLM"/>
    </source>
</evidence>
<proteinExistence type="predicted"/>